<dbReference type="OrthoDB" id="3938867at2759"/>
<dbReference type="AlphaFoldDB" id="A0A6A6ETR1"/>
<accession>A0A6A6ETR1</accession>
<evidence type="ECO:0000313" key="2">
    <source>
        <dbReference type="Proteomes" id="UP000800200"/>
    </source>
</evidence>
<gene>
    <name evidence="1" type="ORF">K469DRAFT_773578</name>
</gene>
<protein>
    <submittedName>
        <fullName evidence="1">Uncharacterized protein</fullName>
    </submittedName>
</protein>
<dbReference type="EMBL" id="ML994611">
    <property type="protein sequence ID" value="KAF2194392.1"/>
    <property type="molecule type" value="Genomic_DNA"/>
</dbReference>
<sequence length="93" mass="10610">GTRHLICVFHKGRFVVAQYGQWDGYPEGQGVTLMKFLCVPINIQRLKDGLKHIYEPPKREPITAKRRINEIYGPEKAACRAANKQSDCQELLA</sequence>
<dbReference type="Proteomes" id="UP000800200">
    <property type="component" value="Unassembled WGS sequence"/>
</dbReference>
<name>A0A6A6ETR1_9PEZI</name>
<proteinExistence type="predicted"/>
<organism evidence="1 2">
    <name type="scientific">Zopfia rhizophila CBS 207.26</name>
    <dbReference type="NCBI Taxonomy" id="1314779"/>
    <lineage>
        <taxon>Eukaryota</taxon>
        <taxon>Fungi</taxon>
        <taxon>Dikarya</taxon>
        <taxon>Ascomycota</taxon>
        <taxon>Pezizomycotina</taxon>
        <taxon>Dothideomycetes</taxon>
        <taxon>Dothideomycetes incertae sedis</taxon>
        <taxon>Zopfiaceae</taxon>
        <taxon>Zopfia</taxon>
    </lineage>
</organism>
<reference evidence="1" key="1">
    <citation type="journal article" date="2020" name="Stud. Mycol.">
        <title>101 Dothideomycetes genomes: a test case for predicting lifestyles and emergence of pathogens.</title>
        <authorList>
            <person name="Haridas S."/>
            <person name="Albert R."/>
            <person name="Binder M."/>
            <person name="Bloem J."/>
            <person name="Labutti K."/>
            <person name="Salamov A."/>
            <person name="Andreopoulos B."/>
            <person name="Baker S."/>
            <person name="Barry K."/>
            <person name="Bills G."/>
            <person name="Bluhm B."/>
            <person name="Cannon C."/>
            <person name="Castanera R."/>
            <person name="Culley D."/>
            <person name="Daum C."/>
            <person name="Ezra D."/>
            <person name="Gonzalez J."/>
            <person name="Henrissat B."/>
            <person name="Kuo A."/>
            <person name="Liang C."/>
            <person name="Lipzen A."/>
            <person name="Lutzoni F."/>
            <person name="Magnuson J."/>
            <person name="Mondo S."/>
            <person name="Nolan M."/>
            <person name="Ohm R."/>
            <person name="Pangilinan J."/>
            <person name="Park H.-J."/>
            <person name="Ramirez L."/>
            <person name="Alfaro M."/>
            <person name="Sun H."/>
            <person name="Tritt A."/>
            <person name="Yoshinaga Y."/>
            <person name="Zwiers L.-H."/>
            <person name="Turgeon B."/>
            <person name="Goodwin S."/>
            <person name="Spatafora J."/>
            <person name="Crous P."/>
            <person name="Grigoriev I."/>
        </authorList>
    </citation>
    <scope>NUCLEOTIDE SEQUENCE</scope>
    <source>
        <strain evidence="1">CBS 207.26</strain>
    </source>
</reference>
<keyword evidence="2" id="KW-1185">Reference proteome</keyword>
<feature type="non-terminal residue" evidence="1">
    <location>
        <position position="1"/>
    </location>
</feature>
<evidence type="ECO:0000313" key="1">
    <source>
        <dbReference type="EMBL" id="KAF2194392.1"/>
    </source>
</evidence>